<comment type="caution">
    <text evidence="2">The sequence shown here is derived from an EMBL/GenBank/DDBJ whole genome shotgun (WGS) entry which is preliminary data.</text>
</comment>
<dbReference type="InterPro" id="IPR001668">
    <property type="entry name" value="Mob_Pre"/>
</dbReference>
<protein>
    <recommendedName>
        <fullName evidence="4">Plasmid recombination enzyme</fullName>
    </recommendedName>
</protein>
<dbReference type="Proteomes" id="UP000189295">
    <property type="component" value="Unassembled WGS sequence"/>
</dbReference>
<dbReference type="Gene3D" id="3.30.930.30">
    <property type="match status" value="1"/>
</dbReference>
<proteinExistence type="predicted"/>
<dbReference type="GO" id="GO:0006310">
    <property type="term" value="P:DNA recombination"/>
    <property type="evidence" value="ECO:0007669"/>
    <property type="project" value="InterPro"/>
</dbReference>
<evidence type="ECO:0000313" key="2">
    <source>
        <dbReference type="EMBL" id="ONH49542.1"/>
    </source>
</evidence>
<dbReference type="Pfam" id="PF01076">
    <property type="entry name" value="Mob_Pre"/>
    <property type="match status" value="1"/>
</dbReference>
<name>A0A1V2JVJ4_PSECE</name>
<dbReference type="NCBIfam" id="NF041497">
    <property type="entry name" value="MobV"/>
    <property type="match status" value="1"/>
</dbReference>
<dbReference type="GO" id="GO:0003677">
    <property type="term" value="F:DNA binding"/>
    <property type="evidence" value="ECO:0007669"/>
    <property type="project" value="InterPro"/>
</dbReference>
<gene>
    <name evidence="2" type="ORF">BLL36_29110</name>
</gene>
<feature type="coiled-coil region" evidence="1">
    <location>
        <begin position="292"/>
        <end position="347"/>
    </location>
</feature>
<dbReference type="AlphaFoldDB" id="A0A1V2JVJ4"/>
<evidence type="ECO:0000256" key="1">
    <source>
        <dbReference type="SAM" id="Coils"/>
    </source>
</evidence>
<accession>A0A1V2JVJ4</accession>
<dbReference type="CDD" id="cd17242">
    <property type="entry name" value="MobM_relaxase"/>
    <property type="match status" value="1"/>
</dbReference>
<keyword evidence="1" id="KW-0175">Coiled coil</keyword>
<reference evidence="2 3" key="1">
    <citation type="submission" date="2016-10" db="EMBL/GenBank/DDBJ databases">
        <title>Pseudomonas lactis sp. nov. and Pseudomonas paralactis sp. nov., isolated from bovine raw milk.</title>
        <authorList>
            <person name="Von Neubeck M."/>
            <person name="Huptas C."/>
            <person name="Glueck C."/>
            <person name="Krewinkel M."/>
            <person name="Stoeckel M."/>
            <person name="Stressler T."/>
            <person name="Fischer L."/>
            <person name="Hinrichs J."/>
            <person name="Scherer S."/>
            <person name="Wenning M."/>
        </authorList>
    </citation>
    <scope>NUCLEOTIDE SEQUENCE [LARGE SCALE GENOMIC DNA]</scope>
    <source>
        <strain evidence="2 3">DSM 17516</strain>
    </source>
</reference>
<evidence type="ECO:0008006" key="4">
    <source>
        <dbReference type="Google" id="ProtNLM"/>
    </source>
</evidence>
<dbReference type="EMBL" id="MNPW01000033">
    <property type="protein sequence ID" value="ONH49542.1"/>
    <property type="molecule type" value="Genomic_DNA"/>
</dbReference>
<evidence type="ECO:0000313" key="3">
    <source>
        <dbReference type="Proteomes" id="UP000189295"/>
    </source>
</evidence>
<organism evidence="2 3">
    <name type="scientific">Pseudomonas cedrina subsp. cedrina</name>
    <dbReference type="NCBI Taxonomy" id="76762"/>
    <lineage>
        <taxon>Bacteria</taxon>
        <taxon>Pseudomonadati</taxon>
        <taxon>Pseudomonadota</taxon>
        <taxon>Gammaproteobacteria</taxon>
        <taxon>Pseudomonadales</taxon>
        <taxon>Pseudomonadaceae</taxon>
        <taxon>Pseudomonas</taxon>
    </lineage>
</organism>
<sequence>MSYSILRVAKVKQAANTTGIQKHVQRENNNYNNKEIDHERTHLNVDLIHGREKQNFNELIEKRIEEGYIGKRKIRSDAIRHIDGIITSDNAFFENMDQDQVKKYFRDSLEFLEDEYGKENVVYATIHMDENTPHMHFGVVPLTEDGRLSAKDIIGNKSALTKLQDRFNEFINDKGYQLERGEPKEVTKKKHQDMDRFKQETKYHEKVFLEVQQKVEKQEERLDELTATLEPKAVKFKRQEVKTEVKDKLFGKSEVIKKKTGNLVLTPTQYKKMNEQVTAAVAIQKDYNRLKNTDLAKENQQLKKDLKREDERYEDFTEEYTNLYLENEKLSKENSLLKSHISVLEKNLRVLYKNTKKIFKDKFKGFRDLLKGDMEKQGIENYFERVHVQEQRKMREKNNSLER</sequence>